<dbReference type="SUPFAM" id="SSF52151">
    <property type="entry name" value="FabD/lysophospholipase-like"/>
    <property type="match status" value="1"/>
</dbReference>
<keyword evidence="6" id="KW-1185">Reference proteome</keyword>
<dbReference type="InterPro" id="IPR002641">
    <property type="entry name" value="PNPLA_dom"/>
</dbReference>
<proteinExistence type="predicted"/>
<feature type="chain" id="PRO_5037418251" evidence="3">
    <location>
        <begin position="23"/>
        <end position="460"/>
    </location>
</feature>
<evidence type="ECO:0000256" key="1">
    <source>
        <dbReference type="ARBA" id="ARBA00023098"/>
    </source>
</evidence>
<feature type="signal peptide" evidence="3">
    <location>
        <begin position="1"/>
        <end position="22"/>
    </location>
</feature>
<dbReference type="PROSITE" id="PS51257">
    <property type="entry name" value="PROKAR_LIPOPROTEIN"/>
    <property type="match status" value="1"/>
</dbReference>
<dbReference type="GO" id="GO:0016787">
    <property type="term" value="F:hydrolase activity"/>
    <property type="evidence" value="ECO:0007669"/>
    <property type="project" value="UniProtKB-UniRule"/>
</dbReference>
<dbReference type="Pfam" id="PF01734">
    <property type="entry name" value="Patatin"/>
    <property type="match status" value="1"/>
</dbReference>
<name>A0A947D4B7_9HYPH</name>
<evidence type="ECO:0000313" key="5">
    <source>
        <dbReference type="EMBL" id="MBT9290566.1"/>
    </source>
</evidence>
<dbReference type="InterPro" id="IPR016035">
    <property type="entry name" value="Acyl_Trfase/lysoPLipase"/>
</dbReference>
<feature type="active site" description="Proton acceptor" evidence="2">
    <location>
        <position position="283"/>
    </location>
</feature>
<evidence type="ECO:0000313" key="6">
    <source>
        <dbReference type="Proteomes" id="UP000766595"/>
    </source>
</evidence>
<dbReference type="AlphaFoldDB" id="A0A947D4B7"/>
<feature type="short sequence motif" description="DGA/G" evidence="2">
    <location>
        <begin position="283"/>
        <end position="285"/>
    </location>
</feature>
<protein>
    <submittedName>
        <fullName evidence="5">Patatin-like phospholipase family protein</fullName>
    </submittedName>
</protein>
<sequence length="460" mass="49385">MVPTLRAVLAAAVLTGGLSACASLDITPVNEPTAMPVLTPTNTVGGDDTLRPTIVGLAFSGGGMRASAFSYGVLRGLERVPVEGGGSMLDQVRFVSGVSGGSVTAAWFGLRGRAGLGDFEQRFLYRDAEESLRRSFYSVTNITRALDSGVNDRNGFPAWLKKNLFGNATFRDLNRPGRPVVWINASDITSKTPFIFEPVTFGSICSDLSSYPIAEAVAASAAVPIVFAPVVIKSYADKCGFKLPDHLEDMARRRDASPIVRNYIAALRKYRDIGQVAFVKLLDGGLTDNWGLAGFNISLAAATEPFKPLSRDDAVVVEKFIFVVVDSGRTLPSDYAKTLEGPSGSALLEAVTDTAIDSAVRNSFEVLRLQMQAWEARLKTWRCALNPDEVARIRGSTEGWDCRKVSVRVERIAFEDLDAGTAQTLGRIPTRFVLDPAEVKASIEGGANAAIRVLGSAESH</sequence>
<keyword evidence="2" id="KW-0378">Hydrolase</keyword>
<dbReference type="RefSeq" id="WP_261969156.1">
    <property type="nucleotide sequence ID" value="NZ_JAHHZF010000006.1"/>
</dbReference>
<dbReference type="EMBL" id="JAHHZF010000006">
    <property type="protein sequence ID" value="MBT9290566.1"/>
    <property type="molecule type" value="Genomic_DNA"/>
</dbReference>
<keyword evidence="2" id="KW-0442">Lipid degradation</keyword>
<feature type="domain" description="PNPLA" evidence="4">
    <location>
        <begin position="58"/>
        <end position="296"/>
    </location>
</feature>
<keyword evidence="3" id="KW-0732">Signal</keyword>
<keyword evidence="1 2" id="KW-0443">Lipid metabolism</keyword>
<gene>
    <name evidence="5" type="ORF">KL771_13935</name>
</gene>
<comment type="caution">
    <text evidence="5">The sequence shown here is derived from an EMBL/GenBank/DDBJ whole genome shotgun (WGS) entry which is preliminary data.</text>
</comment>
<reference evidence="5 6" key="1">
    <citation type="submission" date="2021-06" db="EMBL/GenBank/DDBJ databases">
        <authorList>
            <person name="Grouzdev D.S."/>
            <person name="Koziaeva V."/>
        </authorList>
    </citation>
    <scope>NUCLEOTIDE SEQUENCE [LARGE SCALE GENOMIC DNA]</scope>
    <source>
        <strain evidence="5 6">22</strain>
    </source>
</reference>
<evidence type="ECO:0000259" key="4">
    <source>
        <dbReference type="PROSITE" id="PS51635"/>
    </source>
</evidence>
<comment type="caution">
    <text evidence="2">Lacks conserved residue(s) required for the propagation of feature annotation.</text>
</comment>
<dbReference type="PROSITE" id="PS51635">
    <property type="entry name" value="PNPLA"/>
    <property type="match status" value="1"/>
</dbReference>
<evidence type="ECO:0000256" key="2">
    <source>
        <dbReference type="PROSITE-ProRule" id="PRU01161"/>
    </source>
</evidence>
<dbReference type="Proteomes" id="UP000766595">
    <property type="component" value="Unassembled WGS sequence"/>
</dbReference>
<dbReference type="GO" id="GO:0016042">
    <property type="term" value="P:lipid catabolic process"/>
    <property type="evidence" value="ECO:0007669"/>
    <property type="project" value="UniProtKB-UniRule"/>
</dbReference>
<dbReference type="Gene3D" id="3.40.1090.10">
    <property type="entry name" value="Cytosolic phospholipase A2 catalytic domain"/>
    <property type="match status" value="2"/>
</dbReference>
<organism evidence="5 6">
    <name type="scientific">Prosthecodimorpha staleyi</name>
    <dbReference type="NCBI Taxonomy" id="2840188"/>
    <lineage>
        <taxon>Bacteria</taxon>
        <taxon>Pseudomonadati</taxon>
        <taxon>Pseudomonadota</taxon>
        <taxon>Alphaproteobacteria</taxon>
        <taxon>Hyphomicrobiales</taxon>
        <taxon>Ancalomicrobiaceae</taxon>
        <taxon>Prosthecodimorpha</taxon>
    </lineage>
</organism>
<feature type="active site" description="Nucleophile" evidence="2">
    <location>
        <position position="99"/>
    </location>
</feature>
<evidence type="ECO:0000256" key="3">
    <source>
        <dbReference type="SAM" id="SignalP"/>
    </source>
</evidence>
<feature type="short sequence motif" description="GXSXG" evidence="2">
    <location>
        <begin position="97"/>
        <end position="101"/>
    </location>
</feature>
<accession>A0A947D4B7</accession>